<name>A0A239KK57_EKHLU</name>
<evidence type="ECO:0000313" key="1">
    <source>
        <dbReference type="EMBL" id="SNT18541.1"/>
    </source>
</evidence>
<dbReference type="EMBL" id="FZPD01000004">
    <property type="protein sequence ID" value="SNT18541.1"/>
    <property type="molecule type" value="Genomic_DNA"/>
</dbReference>
<gene>
    <name evidence="1" type="ORF">SAMN05421640_2722</name>
</gene>
<dbReference type="PROSITE" id="PS51257">
    <property type="entry name" value="PROKAR_LIPOPROTEIN"/>
    <property type="match status" value="1"/>
</dbReference>
<accession>A0A239KK57</accession>
<reference evidence="1 2" key="1">
    <citation type="submission" date="2017-06" db="EMBL/GenBank/DDBJ databases">
        <authorList>
            <person name="Kim H.J."/>
            <person name="Triplett B.A."/>
        </authorList>
    </citation>
    <scope>NUCLEOTIDE SEQUENCE [LARGE SCALE GENOMIC DNA]</scope>
    <source>
        <strain evidence="1 2">DSM 19307</strain>
    </source>
</reference>
<protein>
    <submittedName>
        <fullName evidence="1">Uncharacterized protein</fullName>
    </submittedName>
</protein>
<organism evidence="1 2">
    <name type="scientific">Ekhidna lutea</name>
    <dbReference type="NCBI Taxonomy" id="447679"/>
    <lineage>
        <taxon>Bacteria</taxon>
        <taxon>Pseudomonadati</taxon>
        <taxon>Bacteroidota</taxon>
        <taxon>Cytophagia</taxon>
        <taxon>Cytophagales</taxon>
        <taxon>Reichenbachiellaceae</taxon>
        <taxon>Ekhidna</taxon>
    </lineage>
</organism>
<proteinExistence type="predicted"/>
<evidence type="ECO:0000313" key="2">
    <source>
        <dbReference type="Proteomes" id="UP000198393"/>
    </source>
</evidence>
<dbReference type="AlphaFoldDB" id="A0A239KK57"/>
<keyword evidence="2" id="KW-1185">Reference proteome</keyword>
<dbReference type="Proteomes" id="UP000198393">
    <property type="component" value="Unassembled WGS sequence"/>
</dbReference>
<sequence length="75" mass="8472">MANRTNIRLNRTLLILLGILLACLLTLNTKSLYSADLLSDPTNERIPVIDNPAPKTFFDKIGMISFKNFLKKSHL</sequence>